<dbReference type="Proteomes" id="UP000009047">
    <property type="component" value="Chromosome"/>
</dbReference>
<dbReference type="AlphaFoldDB" id="E1QJ69"/>
<reference evidence="8 9" key="1">
    <citation type="journal article" date="2010" name="Stand. Genomic Sci.">
        <title>Complete genome sequence of Desulfarculus baarsii type strain (2st14).</title>
        <authorList>
            <person name="Sun H."/>
            <person name="Spring S."/>
            <person name="Lapidus A."/>
            <person name="Davenport K."/>
            <person name="Del Rio T.G."/>
            <person name="Tice H."/>
            <person name="Nolan M."/>
            <person name="Copeland A."/>
            <person name="Cheng J.F."/>
            <person name="Lucas S."/>
            <person name="Tapia R."/>
            <person name="Goodwin L."/>
            <person name="Pitluck S."/>
            <person name="Ivanova N."/>
            <person name="Pagani I."/>
            <person name="Mavromatis K."/>
            <person name="Ovchinnikova G."/>
            <person name="Pati A."/>
            <person name="Chen A."/>
            <person name="Palaniappan K."/>
            <person name="Hauser L."/>
            <person name="Chang Y.J."/>
            <person name="Jeffries C.D."/>
            <person name="Detter J.C."/>
            <person name="Han C."/>
            <person name="Rohde M."/>
            <person name="Brambilla E."/>
            <person name="Goker M."/>
            <person name="Woyke T."/>
            <person name="Bristow J."/>
            <person name="Eisen J.A."/>
            <person name="Markowitz V."/>
            <person name="Hugenholtz P."/>
            <person name="Kyrpides N.C."/>
            <person name="Klenk H.P."/>
            <person name="Land M."/>
        </authorList>
    </citation>
    <scope>NUCLEOTIDE SEQUENCE [LARGE SCALE GENOMIC DNA]</scope>
    <source>
        <strain evidence="9">ATCC 33931 / DSM 2075 / LMG 7858 / VKM B-1802 / 2st14</strain>
    </source>
</reference>
<dbReference type="STRING" id="644282.Deba_2249"/>
<evidence type="ECO:0000313" key="8">
    <source>
        <dbReference type="EMBL" id="ADK85612.1"/>
    </source>
</evidence>
<dbReference type="eggNOG" id="COG1033">
    <property type="taxonomic scope" value="Bacteria"/>
</dbReference>
<comment type="subcellular location">
    <subcellularLocation>
        <location evidence="1">Cell membrane</location>
        <topology evidence="1">Multi-pass membrane protein</topology>
    </subcellularLocation>
</comment>
<dbReference type="PANTHER" id="PTHR33406">
    <property type="entry name" value="MEMBRANE PROTEIN MJ1562-RELATED"/>
    <property type="match status" value="1"/>
</dbReference>
<evidence type="ECO:0000256" key="4">
    <source>
        <dbReference type="ARBA" id="ARBA00022989"/>
    </source>
</evidence>
<feature type="transmembrane region" description="Helical" evidence="6">
    <location>
        <begin position="587"/>
        <end position="611"/>
    </location>
</feature>
<organism evidence="8 9">
    <name type="scientific">Desulfarculus baarsii (strain ATCC 33931 / DSM 2075 / LMG 7858 / VKM B-1802 / 2st14)</name>
    <dbReference type="NCBI Taxonomy" id="644282"/>
    <lineage>
        <taxon>Bacteria</taxon>
        <taxon>Pseudomonadati</taxon>
        <taxon>Thermodesulfobacteriota</taxon>
        <taxon>Desulfarculia</taxon>
        <taxon>Desulfarculales</taxon>
        <taxon>Desulfarculaceae</taxon>
        <taxon>Desulfarculus</taxon>
    </lineage>
</organism>
<evidence type="ECO:0000256" key="3">
    <source>
        <dbReference type="ARBA" id="ARBA00022692"/>
    </source>
</evidence>
<feature type="transmembrane region" description="Helical" evidence="6">
    <location>
        <begin position="718"/>
        <end position="744"/>
    </location>
</feature>
<dbReference type="GO" id="GO:0005886">
    <property type="term" value="C:plasma membrane"/>
    <property type="evidence" value="ECO:0007669"/>
    <property type="project" value="UniProtKB-SubCell"/>
</dbReference>
<feature type="transmembrane region" description="Helical" evidence="6">
    <location>
        <begin position="618"/>
        <end position="640"/>
    </location>
</feature>
<dbReference type="EMBL" id="CP002085">
    <property type="protein sequence ID" value="ADK85612.1"/>
    <property type="molecule type" value="Genomic_DNA"/>
</dbReference>
<gene>
    <name evidence="8" type="ordered locus">Deba_2249</name>
</gene>
<dbReference type="PROSITE" id="PS50156">
    <property type="entry name" value="SSD"/>
    <property type="match status" value="2"/>
</dbReference>
<dbReference type="InterPro" id="IPR050545">
    <property type="entry name" value="Mycobact_MmpL"/>
</dbReference>
<feature type="transmembrane region" description="Helical" evidence="6">
    <location>
        <begin position="264"/>
        <end position="286"/>
    </location>
</feature>
<evidence type="ECO:0000256" key="2">
    <source>
        <dbReference type="ARBA" id="ARBA00022475"/>
    </source>
</evidence>
<dbReference type="SUPFAM" id="SSF82866">
    <property type="entry name" value="Multidrug efflux transporter AcrB transmembrane domain"/>
    <property type="match status" value="2"/>
</dbReference>
<name>E1QJ69_DESB2</name>
<sequence>MFNPTSPWVRWGSVLICLALSALFFSFLPKLTMDNSNKSFFKEDDPARALLERFQATFGNEEFVYLLIDGDKPLSLATYQRLASLAGQVEKRAPHLKRVLWLGNVEVMRNLPDGVLIEPLFAKPPRDQAQLDAGVRKALANPAIVGDLLSRDAKATALLVELEPFPENDHSARTSVWPALREILAEFDDLDVLAVGGPVIAAEFDRIGAEESSLFGLLSLAVAAVLLALLSRSVIGVIFPVLVMLISLIWALGSVAMLGWPLTLAVILLPTLLICVSVGDSLHIISDYQSWPAACDKTSAMKKTLKRIATPVIFTSITTVAGLLSFWVTPIKPLSQMGVYASLGVLYAMALSLAMAPALLMIGKRRVNDPRVKPNAVLTKLADLALGRPKAVIAVFLLVTLAVAPFIVLVTPNTGTIQSLKQGEPLRRAYEAVDGRMGGTMSLEVMLQGPEPDSIKSLEALKALEGLQNHLNENPLAMKTRSVLDVIKQLRQALHGDDPAHYALPESDRAVSEYLFLYETGGGAQLDSLVSFDSSAARLTLRTKSLDTQAIRAIMADTEKWAKEHLPAGYAVNLVGSIALSAAMCDYVSLSVAMSLSLAFVAVTLMLMLLLRSVWLGLLSMVPNVLPAVFAFGLMGVLGIDLHLSLAVLAPVILGVSVDDTVHFFHRFLHGLRQGATVEDSLRQTIIRAGRAMLFTSLVLVLGFSVFVFSSSGDYVDFAIVAAAAFTYALLADLLLAPAMLRLLQGVLFAKARRPEAKES</sequence>
<feature type="transmembrane region" description="Helical" evidence="6">
    <location>
        <begin position="307"/>
        <end position="328"/>
    </location>
</feature>
<feature type="domain" description="SSD" evidence="7">
    <location>
        <begin position="241"/>
        <end position="362"/>
    </location>
</feature>
<proteinExistence type="predicted"/>
<evidence type="ECO:0000256" key="5">
    <source>
        <dbReference type="ARBA" id="ARBA00023136"/>
    </source>
</evidence>
<keyword evidence="9" id="KW-1185">Reference proteome</keyword>
<feature type="transmembrane region" description="Helical" evidence="6">
    <location>
        <begin position="213"/>
        <end position="230"/>
    </location>
</feature>
<evidence type="ECO:0000313" key="9">
    <source>
        <dbReference type="Proteomes" id="UP000009047"/>
    </source>
</evidence>
<dbReference type="InterPro" id="IPR004869">
    <property type="entry name" value="MMPL_dom"/>
</dbReference>
<keyword evidence="5 6" id="KW-0472">Membrane</keyword>
<dbReference type="InterPro" id="IPR000731">
    <property type="entry name" value="SSD"/>
</dbReference>
<feature type="transmembrane region" description="Helical" evidence="6">
    <location>
        <begin position="391"/>
        <end position="410"/>
    </location>
</feature>
<keyword evidence="4 6" id="KW-1133">Transmembrane helix</keyword>
<evidence type="ECO:0000259" key="7">
    <source>
        <dbReference type="PROSITE" id="PS50156"/>
    </source>
</evidence>
<dbReference type="Gene3D" id="1.20.1640.10">
    <property type="entry name" value="Multidrug efflux transporter AcrB transmembrane domain"/>
    <property type="match status" value="2"/>
</dbReference>
<feature type="transmembrane region" description="Helical" evidence="6">
    <location>
        <begin position="340"/>
        <end position="363"/>
    </location>
</feature>
<feature type="domain" description="SSD" evidence="7">
    <location>
        <begin position="586"/>
        <end position="743"/>
    </location>
</feature>
<evidence type="ECO:0000256" key="6">
    <source>
        <dbReference type="SAM" id="Phobius"/>
    </source>
</evidence>
<dbReference type="Pfam" id="PF03176">
    <property type="entry name" value="MMPL"/>
    <property type="match status" value="2"/>
</dbReference>
<feature type="transmembrane region" description="Helical" evidence="6">
    <location>
        <begin position="692"/>
        <end position="712"/>
    </location>
</feature>
<feature type="transmembrane region" description="Helical" evidence="6">
    <location>
        <begin position="646"/>
        <end position="665"/>
    </location>
</feature>
<accession>E1QJ69</accession>
<feature type="transmembrane region" description="Helical" evidence="6">
    <location>
        <begin position="237"/>
        <end position="258"/>
    </location>
</feature>
<protein>
    <submittedName>
        <fullName evidence="8">MMPL domain protein</fullName>
    </submittedName>
</protein>
<dbReference type="KEGG" id="dbr:Deba_2249"/>
<evidence type="ECO:0000256" key="1">
    <source>
        <dbReference type="ARBA" id="ARBA00004651"/>
    </source>
</evidence>
<dbReference type="RefSeq" id="WP_013259051.1">
    <property type="nucleotide sequence ID" value="NC_014365.1"/>
</dbReference>
<dbReference type="OrthoDB" id="9794724at2"/>
<keyword evidence="2" id="KW-1003">Cell membrane</keyword>
<keyword evidence="3 6" id="KW-0812">Transmembrane</keyword>
<dbReference type="HOGENOM" id="CLU_008861_1_0_7"/>
<dbReference type="PANTHER" id="PTHR33406:SF12">
    <property type="entry name" value="BLR2997 PROTEIN"/>
    <property type="match status" value="1"/>
</dbReference>